<accession>A0ABM8Z7L4</accession>
<dbReference type="PANTHER" id="PTHR47268:SF4">
    <property type="entry name" value="ACYLPHOSPHATASE"/>
    <property type="match status" value="1"/>
</dbReference>
<dbReference type="Pfam" id="PF00708">
    <property type="entry name" value="Acylphosphatase"/>
    <property type="match status" value="1"/>
</dbReference>
<dbReference type="PROSITE" id="PS00151">
    <property type="entry name" value="ACYLPHOSPHATASE_2"/>
    <property type="match status" value="1"/>
</dbReference>
<comment type="caution">
    <text evidence="9">The sequence shown here is derived from an EMBL/GenBank/DDBJ whole genome shotgun (WGS) entry which is preliminary data.</text>
</comment>
<dbReference type="PROSITE" id="PS51160">
    <property type="entry name" value="ACYLPHOSPHATASE_3"/>
    <property type="match status" value="1"/>
</dbReference>
<feature type="active site" evidence="5">
    <location>
        <position position="37"/>
    </location>
</feature>
<keyword evidence="10" id="KW-1185">Reference proteome</keyword>
<dbReference type="InterPro" id="IPR036046">
    <property type="entry name" value="Acylphosphatase-like_dom_sf"/>
</dbReference>
<dbReference type="InterPro" id="IPR017968">
    <property type="entry name" value="Acylphosphatase_CS"/>
</dbReference>
<organism evidence="9 10">
    <name type="scientific">Periweissella fabaria</name>
    <dbReference type="NCBI Taxonomy" id="546157"/>
    <lineage>
        <taxon>Bacteria</taxon>
        <taxon>Bacillati</taxon>
        <taxon>Bacillota</taxon>
        <taxon>Bacilli</taxon>
        <taxon>Lactobacillales</taxon>
        <taxon>Lactobacillaceae</taxon>
        <taxon>Periweissella</taxon>
    </lineage>
</organism>
<gene>
    <name evidence="9" type="primary">yccX</name>
    <name evidence="9" type="ORF">WFA24289_01608</name>
</gene>
<comment type="similarity">
    <text evidence="1 7">Belongs to the acylphosphatase family.</text>
</comment>
<dbReference type="GO" id="GO:0003998">
    <property type="term" value="F:acylphosphatase activity"/>
    <property type="evidence" value="ECO:0007669"/>
    <property type="project" value="UniProtKB-EC"/>
</dbReference>
<dbReference type="SUPFAM" id="SSF54975">
    <property type="entry name" value="Acylphosphatase/BLUF domain-like"/>
    <property type="match status" value="1"/>
</dbReference>
<feature type="active site" evidence="5">
    <location>
        <position position="19"/>
    </location>
</feature>
<reference evidence="9 10" key="1">
    <citation type="submission" date="2021-11" db="EMBL/GenBank/DDBJ databases">
        <authorList>
            <person name="Depoorter E."/>
        </authorList>
    </citation>
    <scope>NUCLEOTIDE SEQUENCE [LARGE SCALE GENOMIC DNA]</scope>
    <source>
        <strain evidence="9 10">LMG 24289</strain>
    </source>
</reference>
<dbReference type="Proteomes" id="UP000789707">
    <property type="component" value="Unassembled WGS sequence"/>
</dbReference>
<dbReference type="PRINTS" id="PR00112">
    <property type="entry name" value="ACYLPHPHTASE"/>
</dbReference>
<dbReference type="PANTHER" id="PTHR47268">
    <property type="entry name" value="ACYLPHOSPHATASE"/>
    <property type="match status" value="1"/>
</dbReference>
<evidence type="ECO:0000313" key="9">
    <source>
        <dbReference type="EMBL" id="CAH0417276.1"/>
    </source>
</evidence>
<sequence length="90" mass="9890">MQVAYRIQVWGRVQGVGFRYQTQQLAKRLGVTGFVANQIDGSVLITAEGSAQVIVKFIDAVKASPSPFGEVTRSKVDKIDPVGYQDFKTQ</sequence>
<name>A0ABM8Z7L4_9LACO</name>
<evidence type="ECO:0000259" key="8">
    <source>
        <dbReference type="PROSITE" id="PS51160"/>
    </source>
</evidence>
<evidence type="ECO:0000313" key="10">
    <source>
        <dbReference type="Proteomes" id="UP000789707"/>
    </source>
</evidence>
<feature type="domain" description="Acylphosphatase-like" evidence="8">
    <location>
        <begin position="4"/>
        <end position="90"/>
    </location>
</feature>
<dbReference type="Gene3D" id="3.30.70.100">
    <property type="match status" value="1"/>
</dbReference>
<evidence type="ECO:0000256" key="7">
    <source>
        <dbReference type="RuleBase" id="RU004168"/>
    </source>
</evidence>
<dbReference type="RefSeq" id="WP_230097302.1">
    <property type="nucleotide sequence ID" value="NZ_CAKKNS010000007.1"/>
</dbReference>
<dbReference type="InterPro" id="IPR020456">
    <property type="entry name" value="Acylphosphatase"/>
</dbReference>
<evidence type="ECO:0000256" key="6">
    <source>
        <dbReference type="RuleBase" id="RU000553"/>
    </source>
</evidence>
<evidence type="ECO:0000256" key="4">
    <source>
        <dbReference type="ARBA" id="ARBA00047645"/>
    </source>
</evidence>
<evidence type="ECO:0000256" key="3">
    <source>
        <dbReference type="ARBA" id="ARBA00015991"/>
    </source>
</evidence>
<proteinExistence type="inferred from homology"/>
<protein>
    <recommendedName>
        <fullName evidence="3 5">Acylphosphatase</fullName>
        <ecNumber evidence="2 5">3.6.1.7</ecNumber>
    </recommendedName>
</protein>
<evidence type="ECO:0000256" key="5">
    <source>
        <dbReference type="PROSITE-ProRule" id="PRU00520"/>
    </source>
</evidence>
<dbReference type="PROSITE" id="PS00150">
    <property type="entry name" value="ACYLPHOSPHATASE_1"/>
    <property type="match status" value="1"/>
</dbReference>
<dbReference type="EC" id="3.6.1.7" evidence="2 5"/>
<evidence type="ECO:0000256" key="2">
    <source>
        <dbReference type="ARBA" id="ARBA00012150"/>
    </source>
</evidence>
<evidence type="ECO:0000256" key="1">
    <source>
        <dbReference type="ARBA" id="ARBA00005614"/>
    </source>
</evidence>
<dbReference type="InterPro" id="IPR001792">
    <property type="entry name" value="Acylphosphatase-like_dom"/>
</dbReference>
<comment type="catalytic activity">
    <reaction evidence="4 5 6">
        <text>an acyl phosphate + H2O = a carboxylate + phosphate + H(+)</text>
        <dbReference type="Rhea" id="RHEA:14965"/>
        <dbReference type="ChEBI" id="CHEBI:15377"/>
        <dbReference type="ChEBI" id="CHEBI:15378"/>
        <dbReference type="ChEBI" id="CHEBI:29067"/>
        <dbReference type="ChEBI" id="CHEBI:43474"/>
        <dbReference type="ChEBI" id="CHEBI:59918"/>
        <dbReference type="EC" id="3.6.1.7"/>
    </reaction>
</comment>
<dbReference type="EMBL" id="CAKKNS010000007">
    <property type="protein sequence ID" value="CAH0417276.1"/>
    <property type="molecule type" value="Genomic_DNA"/>
</dbReference>
<keyword evidence="5 6" id="KW-0378">Hydrolase</keyword>